<dbReference type="EMBL" id="UINC01007819">
    <property type="protein sequence ID" value="SVA35227.1"/>
    <property type="molecule type" value="Genomic_DNA"/>
</dbReference>
<dbReference type="AlphaFoldDB" id="A0A381V6D3"/>
<dbReference type="SUPFAM" id="SSF52540">
    <property type="entry name" value="P-loop containing nucleoside triphosphate hydrolases"/>
    <property type="match status" value="1"/>
</dbReference>
<evidence type="ECO:0008006" key="2">
    <source>
        <dbReference type="Google" id="ProtNLM"/>
    </source>
</evidence>
<name>A0A381V6D3_9ZZZZ</name>
<reference evidence="1" key="1">
    <citation type="submission" date="2018-05" db="EMBL/GenBank/DDBJ databases">
        <authorList>
            <person name="Lanie J.A."/>
            <person name="Ng W.-L."/>
            <person name="Kazmierczak K.M."/>
            <person name="Andrzejewski T.M."/>
            <person name="Davidsen T.M."/>
            <person name="Wayne K.J."/>
            <person name="Tettelin H."/>
            <person name="Glass J.I."/>
            <person name="Rusch D."/>
            <person name="Podicherti R."/>
            <person name="Tsui H.-C.T."/>
            <person name="Winkler M.E."/>
        </authorList>
    </citation>
    <scope>NUCLEOTIDE SEQUENCE</scope>
</reference>
<dbReference type="InterPro" id="IPR027417">
    <property type="entry name" value="P-loop_NTPase"/>
</dbReference>
<sequence>MNINGFASQVMLMPQEVNEVYIPLLKRISHLRNQQAKSKRTKILLAGPPGSGKSTFASVLEELALQQKSFSIQALGLDGFHFKNTYLRSNFISYNGKELTLDAIKGAPETFDIKSLLKQWQLLDNPIAQWPVYDRTLHDPVSDKIVVKSEVLLLEGNWVLLDEENWRVLSAQADLTIFLRAGEEQVCERLKARKKRGGFSLEEVEAHYLRTDRPNVYRVLTKSLPADLELIWTTDTDPAQLAFRASQDLDII</sequence>
<dbReference type="PANTHER" id="PTHR10285">
    <property type="entry name" value="URIDINE KINASE"/>
    <property type="match status" value="1"/>
</dbReference>
<gene>
    <name evidence="1" type="ORF">METZ01_LOCUS88081</name>
</gene>
<dbReference type="Gene3D" id="3.40.50.300">
    <property type="entry name" value="P-loop containing nucleotide triphosphate hydrolases"/>
    <property type="match status" value="3"/>
</dbReference>
<proteinExistence type="predicted"/>
<protein>
    <recommendedName>
        <fullName evidence="2">Phosphoribulokinase/uridine kinase domain-containing protein</fullName>
    </recommendedName>
</protein>
<organism evidence="1">
    <name type="scientific">marine metagenome</name>
    <dbReference type="NCBI Taxonomy" id="408172"/>
    <lineage>
        <taxon>unclassified sequences</taxon>
        <taxon>metagenomes</taxon>
        <taxon>ecological metagenomes</taxon>
    </lineage>
</organism>
<dbReference type="Pfam" id="PF13238">
    <property type="entry name" value="AAA_18"/>
    <property type="match status" value="1"/>
</dbReference>
<accession>A0A381V6D3</accession>
<evidence type="ECO:0000313" key="1">
    <source>
        <dbReference type="EMBL" id="SVA35227.1"/>
    </source>
</evidence>
<dbReference type="NCBIfam" id="NF006745">
    <property type="entry name" value="PRK09270.1-4"/>
    <property type="match status" value="1"/>
</dbReference>